<comment type="catalytic activity">
    <reaction evidence="1">
        <text>ATP + protein L-histidine = ADP + protein N-phospho-L-histidine.</text>
        <dbReference type="EC" id="2.7.13.3"/>
    </reaction>
</comment>
<dbReference type="SMART" id="SM00388">
    <property type="entry name" value="HisKA"/>
    <property type="match status" value="1"/>
</dbReference>
<dbReference type="InterPro" id="IPR035965">
    <property type="entry name" value="PAS-like_dom_sf"/>
</dbReference>
<dbReference type="InterPro" id="IPR033425">
    <property type="entry name" value="MASE3"/>
</dbReference>
<feature type="domain" description="Histidine kinase" evidence="10">
    <location>
        <begin position="517"/>
        <end position="727"/>
    </location>
</feature>
<dbReference type="AlphaFoldDB" id="A0A343JA82"/>
<dbReference type="Proteomes" id="UP000264883">
    <property type="component" value="Chromosome"/>
</dbReference>
<keyword evidence="8" id="KW-0902">Two-component regulatory system</keyword>
<dbReference type="Gene3D" id="3.30.565.10">
    <property type="entry name" value="Histidine kinase-like ATPase, C-terminal domain"/>
    <property type="match status" value="1"/>
</dbReference>
<dbReference type="InterPro" id="IPR036097">
    <property type="entry name" value="HisK_dim/P_sf"/>
</dbReference>
<evidence type="ECO:0000313" key="13">
    <source>
        <dbReference type="Proteomes" id="UP000264883"/>
    </source>
</evidence>
<protein>
    <recommendedName>
        <fullName evidence="2">histidine kinase</fullName>
        <ecNumber evidence="2">2.7.13.3</ecNumber>
    </recommendedName>
</protein>
<organism evidence="12 13">
    <name type="scientific">Clostridium isatidis</name>
    <dbReference type="NCBI Taxonomy" id="182773"/>
    <lineage>
        <taxon>Bacteria</taxon>
        <taxon>Bacillati</taxon>
        <taxon>Bacillota</taxon>
        <taxon>Clostridia</taxon>
        <taxon>Eubacteriales</taxon>
        <taxon>Clostridiaceae</taxon>
        <taxon>Clostridium</taxon>
    </lineage>
</organism>
<keyword evidence="9" id="KW-0472">Membrane</keyword>
<feature type="transmembrane region" description="Helical" evidence="9">
    <location>
        <begin position="139"/>
        <end position="157"/>
    </location>
</feature>
<reference evidence="12 13" key="1">
    <citation type="submission" date="2016-08" db="EMBL/GenBank/DDBJ databases">
        <title>Complete Genome Sequence Of The Indigo Reducing Clostridium isatidis DSM15098.</title>
        <authorList>
            <person name="Little G.T."/>
            <person name="Minton N.P."/>
        </authorList>
    </citation>
    <scope>NUCLEOTIDE SEQUENCE [LARGE SCALE GENOMIC DNA]</scope>
    <source>
        <strain evidence="12 13">DSM 15098</strain>
    </source>
</reference>
<evidence type="ECO:0000313" key="12">
    <source>
        <dbReference type="EMBL" id="ASW42440.1"/>
    </source>
</evidence>
<feature type="transmembrane region" description="Helical" evidence="9">
    <location>
        <begin position="75"/>
        <end position="94"/>
    </location>
</feature>
<feature type="transmembrane region" description="Helical" evidence="9">
    <location>
        <begin position="41"/>
        <end position="63"/>
    </location>
</feature>
<dbReference type="PANTHER" id="PTHR43065">
    <property type="entry name" value="SENSOR HISTIDINE KINASE"/>
    <property type="match status" value="1"/>
</dbReference>
<feature type="domain" description="PAS" evidence="11">
    <location>
        <begin position="392"/>
        <end position="442"/>
    </location>
</feature>
<keyword evidence="9" id="KW-1133">Transmembrane helix</keyword>
<dbReference type="CDD" id="cd00082">
    <property type="entry name" value="HisKA"/>
    <property type="match status" value="1"/>
</dbReference>
<keyword evidence="7" id="KW-0067">ATP-binding</keyword>
<feature type="transmembrane region" description="Helical" evidence="9">
    <location>
        <begin position="106"/>
        <end position="127"/>
    </location>
</feature>
<dbReference type="InterPro" id="IPR000014">
    <property type="entry name" value="PAS"/>
</dbReference>
<dbReference type="GO" id="GO:0000155">
    <property type="term" value="F:phosphorelay sensor kinase activity"/>
    <property type="evidence" value="ECO:0007669"/>
    <property type="project" value="InterPro"/>
</dbReference>
<keyword evidence="13" id="KW-1185">Reference proteome</keyword>
<keyword evidence="4" id="KW-0808">Transferase</keyword>
<dbReference type="OrthoDB" id="9784397at2"/>
<dbReference type="EC" id="2.7.13.3" evidence="2"/>
<evidence type="ECO:0000256" key="3">
    <source>
        <dbReference type="ARBA" id="ARBA00022553"/>
    </source>
</evidence>
<evidence type="ECO:0000256" key="1">
    <source>
        <dbReference type="ARBA" id="ARBA00000085"/>
    </source>
</evidence>
<gene>
    <name evidence="12" type="ORF">BEN51_02760</name>
</gene>
<dbReference type="Pfam" id="PF02518">
    <property type="entry name" value="HATPase_c"/>
    <property type="match status" value="1"/>
</dbReference>
<dbReference type="SUPFAM" id="SSF55874">
    <property type="entry name" value="ATPase domain of HSP90 chaperone/DNA topoisomerase II/histidine kinase"/>
    <property type="match status" value="1"/>
</dbReference>
<dbReference type="Pfam" id="PF13188">
    <property type="entry name" value="PAS_8"/>
    <property type="match status" value="2"/>
</dbReference>
<keyword evidence="3" id="KW-0597">Phosphoprotein</keyword>
<dbReference type="InterPro" id="IPR005467">
    <property type="entry name" value="His_kinase_dom"/>
</dbReference>
<dbReference type="InterPro" id="IPR003594">
    <property type="entry name" value="HATPase_dom"/>
</dbReference>
<evidence type="ECO:0000256" key="9">
    <source>
        <dbReference type="SAM" id="Phobius"/>
    </source>
</evidence>
<dbReference type="SMART" id="SM00091">
    <property type="entry name" value="PAS"/>
    <property type="match status" value="2"/>
</dbReference>
<dbReference type="PROSITE" id="PS50109">
    <property type="entry name" value="HIS_KIN"/>
    <property type="match status" value="1"/>
</dbReference>
<dbReference type="KEGG" id="cia:BEN51_02760"/>
<accession>A0A343JA82</accession>
<evidence type="ECO:0000256" key="5">
    <source>
        <dbReference type="ARBA" id="ARBA00022741"/>
    </source>
</evidence>
<dbReference type="InterPro" id="IPR004358">
    <property type="entry name" value="Sig_transdc_His_kin-like_C"/>
</dbReference>
<evidence type="ECO:0000256" key="7">
    <source>
        <dbReference type="ARBA" id="ARBA00022840"/>
    </source>
</evidence>
<evidence type="ECO:0000259" key="11">
    <source>
        <dbReference type="PROSITE" id="PS50112"/>
    </source>
</evidence>
<dbReference type="NCBIfam" id="TIGR00229">
    <property type="entry name" value="sensory_box"/>
    <property type="match status" value="1"/>
</dbReference>
<dbReference type="SMART" id="SM00387">
    <property type="entry name" value="HATPase_c"/>
    <property type="match status" value="1"/>
</dbReference>
<dbReference type="InterPro" id="IPR003661">
    <property type="entry name" value="HisK_dim/P_dom"/>
</dbReference>
<dbReference type="PROSITE" id="PS50112">
    <property type="entry name" value="PAS"/>
    <property type="match status" value="2"/>
</dbReference>
<feature type="transmembrane region" description="Helical" evidence="9">
    <location>
        <begin position="177"/>
        <end position="196"/>
    </location>
</feature>
<feature type="transmembrane region" description="Helical" evidence="9">
    <location>
        <begin position="12"/>
        <end position="35"/>
    </location>
</feature>
<dbReference type="Gene3D" id="3.30.450.20">
    <property type="entry name" value="PAS domain"/>
    <property type="match status" value="2"/>
</dbReference>
<dbReference type="EMBL" id="CP016786">
    <property type="protein sequence ID" value="ASW42440.1"/>
    <property type="molecule type" value="Genomic_DNA"/>
</dbReference>
<dbReference type="Pfam" id="PF17159">
    <property type="entry name" value="MASE3"/>
    <property type="match status" value="1"/>
</dbReference>
<keyword evidence="6" id="KW-0418">Kinase</keyword>
<evidence type="ECO:0000256" key="2">
    <source>
        <dbReference type="ARBA" id="ARBA00012438"/>
    </source>
</evidence>
<keyword evidence="5" id="KW-0547">Nucleotide-binding</keyword>
<dbReference type="SUPFAM" id="SSF55785">
    <property type="entry name" value="PYP-like sensor domain (PAS domain)"/>
    <property type="match status" value="2"/>
</dbReference>
<evidence type="ECO:0000256" key="8">
    <source>
        <dbReference type="ARBA" id="ARBA00023012"/>
    </source>
</evidence>
<evidence type="ECO:0000256" key="6">
    <source>
        <dbReference type="ARBA" id="ARBA00022777"/>
    </source>
</evidence>
<dbReference type="GO" id="GO:0005524">
    <property type="term" value="F:ATP binding"/>
    <property type="evidence" value="ECO:0007669"/>
    <property type="project" value="UniProtKB-KW"/>
</dbReference>
<dbReference type="RefSeq" id="WP_119864573.1">
    <property type="nucleotide sequence ID" value="NZ_CP016786.1"/>
</dbReference>
<feature type="transmembrane region" description="Helical" evidence="9">
    <location>
        <begin position="208"/>
        <end position="228"/>
    </location>
</feature>
<keyword evidence="9" id="KW-0812">Transmembrane</keyword>
<name>A0A343JA82_9CLOT</name>
<proteinExistence type="predicted"/>
<dbReference type="PRINTS" id="PR00344">
    <property type="entry name" value="BCTRLSENSOR"/>
</dbReference>
<feature type="domain" description="PAS" evidence="11">
    <location>
        <begin position="269"/>
        <end position="313"/>
    </location>
</feature>
<sequence length="735" mass="83739">MRENVKLNGVNFFYVELLKFMIFTVVASSLIYKFLWKNNSGLVHSVLELIGVLFGVSLFFIVWNKYKDSPLSCRVISFGILASTIIDILHIYYYEPLGIAFGDRNMTLKFWIVGSLIDITMIFVASFDYGDVKVKIKRELYLIITLAFAILLGYEIIGTNGIAHLFLNINFKELDGIRILHEFTIISLAILSLIRYRDKINEGGYISYKYLALALITMIPIELCFTRYKDFESPLVVYGHVLNVLYCYFLYKSIFQSSINYTYEQLNNATERLNEILDSIPIAIQTYDSNLRLDFANREFEKMFCYNRDELIGLDIKEIDKAFMESNEGKVSLEEEFSNYDDSKEIITAYKLKNGRDLKINMKIIKINNGFLLTIKDTGKEQEINNLHIQTKTVLNSMQSPAFICDNKLRILSVNKAFVDLTGLSDKKVSGMEISLLANFLNYTGKKVISTEKIEGTITNIYGVEKKIIFQASDILNIYGKSIGKVIVITDMTDFKDRQEQLLHKEKLALLGQMGAKIVHETRNFLTTIKGCSQLIEAIAKDDKVIQYAKRINCNTDEVNGIISNFLSLSKPKKAMLEEISFRDLLEAIKVTIETSYLFRGIRIDFNYKIDDRYILCDESQMKQVILNICKNAAEAMNEMKDAKLILEAGITEENNSVYIKVSDNGIGMDKETLNKIGTAFFTTKQGGTGLGLSVCYDIVRQHGGYIKVNSKKGIGTTFTINLPGLEEEELDQVI</sequence>
<dbReference type="Gene3D" id="1.10.287.130">
    <property type="match status" value="1"/>
</dbReference>
<dbReference type="PANTHER" id="PTHR43065:SF46">
    <property type="entry name" value="C4-DICARBOXYLATE TRANSPORT SENSOR PROTEIN DCTB"/>
    <property type="match status" value="1"/>
</dbReference>
<evidence type="ECO:0000259" key="10">
    <source>
        <dbReference type="PROSITE" id="PS50109"/>
    </source>
</evidence>
<dbReference type="SUPFAM" id="SSF47384">
    <property type="entry name" value="Homodimeric domain of signal transducing histidine kinase"/>
    <property type="match status" value="1"/>
</dbReference>
<evidence type="ECO:0000256" key="4">
    <source>
        <dbReference type="ARBA" id="ARBA00022679"/>
    </source>
</evidence>
<dbReference type="InterPro" id="IPR036890">
    <property type="entry name" value="HATPase_C_sf"/>
</dbReference>